<keyword evidence="1" id="KW-0812">Transmembrane</keyword>
<keyword evidence="3" id="KW-1185">Reference proteome</keyword>
<organism evidence="2 3">
    <name type="scientific">Penicillium canescens</name>
    <dbReference type="NCBI Taxonomy" id="5083"/>
    <lineage>
        <taxon>Eukaryota</taxon>
        <taxon>Fungi</taxon>
        <taxon>Dikarya</taxon>
        <taxon>Ascomycota</taxon>
        <taxon>Pezizomycotina</taxon>
        <taxon>Eurotiomycetes</taxon>
        <taxon>Eurotiomycetidae</taxon>
        <taxon>Eurotiales</taxon>
        <taxon>Aspergillaceae</taxon>
        <taxon>Penicillium</taxon>
    </lineage>
</organism>
<sequence length="257" mass="28027">MTGKFIFPTEAENRFIVADLVNVTWDVVAPLISIYESCGSINRKLKDKITNNNSYIWIATRRDYAENGCHFVLQPFTAQGESYGDNITGIEFGISKRYTDDPPPVSYNFVKPSSSMAGSTTTALQSSQPTGVISKATSSLIDTPASKDKHGLSSTSKLGIGLGVSLGFLLIAVTLGAFILTRRRTRQKESGKAPASIQISNGLATDSIYEDGNPHHVALSQMETTASLCQLPSDDQRPTRTERRLSELMSIERVELD</sequence>
<reference evidence="2" key="1">
    <citation type="journal article" date="2023" name="IMA Fungus">
        <title>Comparative genomic study of the Penicillium genus elucidates a diverse pangenome and 15 lateral gene transfer events.</title>
        <authorList>
            <person name="Petersen C."/>
            <person name="Sorensen T."/>
            <person name="Nielsen M.R."/>
            <person name="Sondergaard T.E."/>
            <person name="Sorensen J.L."/>
            <person name="Fitzpatrick D.A."/>
            <person name="Frisvad J.C."/>
            <person name="Nielsen K.L."/>
        </authorList>
    </citation>
    <scope>NUCLEOTIDE SEQUENCE</scope>
    <source>
        <strain evidence="2">IBT 15450</strain>
    </source>
</reference>
<gene>
    <name evidence="2" type="ORF">N7460_008044</name>
</gene>
<dbReference type="Proteomes" id="UP001219568">
    <property type="component" value="Unassembled WGS sequence"/>
</dbReference>
<dbReference type="AlphaFoldDB" id="A0AAD6I9F3"/>
<name>A0AAD6I9F3_PENCN</name>
<protein>
    <submittedName>
        <fullName evidence="2">Uncharacterized protein</fullName>
    </submittedName>
</protein>
<dbReference type="EMBL" id="JAQJZL010000009">
    <property type="protein sequence ID" value="KAJ6038273.1"/>
    <property type="molecule type" value="Genomic_DNA"/>
</dbReference>
<comment type="caution">
    <text evidence="2">The sequence shown here is derived from an EMBL/GenBank/DDBJ whole genome shotgun (WGS) entry which is preliminary data.</text>
</comment>
<accession>A0AAD6I9F3</accession>
<evidence type="ECO:0000313" key="3">
    <source>
        <dbReference type="Proteomes" id="UP001219568"/>
    </source>
</evidence>
<proteinExistence type="predicted"/>
<keyword evidence="1" id="KW-1133">Transmembrane helix</keyword>
<keyword evidence="1" id="KW-0472">Membrane</keyword>
<feature type="transmembrane region" description="Helical" evidence="1">
    <location>
        <begin position="158"/>
        <end position="180"/>
    </location>
</feature>
<evidence type="ECO:0000256" key="1">
    <source>
        <dbReference type="SAM" id="Phobius"/>
    </source>
</evidence>
<reference evidence="2" key="2">
    <citation type="submission" date="2023-01" db="EMBL/GenBank/DDBJ databases">
        <authorList>
            <person name="Petersen C."/>
        </authorList>
    </citation>
    <scope>NUCLEOTIDE SEQUENCE</scope>
    <source>
        <strain evidence="2">IBT 15450</strain>
    </source>
</reference>
<evidence type="ECO:0000313" key="2">
    <source>
        <dbReference type="EMBL" id="KAJ6038273.1"/>
    </source>
</evidence>